<keyword evidence="2" id="KW-0812">Transmembrane</keyword>
<organism evidence="3 4">
    <name type="scientific">Trichophyton equinum (strain ATCC MYA-4606 / CBS 127.97)</name>
    <name type="common">Horse ringworm fungus</name>
    <dbReference type="NCBI Taxonomy" id="559882"/>
    <lineage>
        <taxon>Eukaryota</taxon>
        <taxon>Fungi</taxon>
        <taxon>Dikarya</taxon>
        <taxon>Ascomycota</taxon>
        <taxon>Pezizomycotina</taxon>
        <taxon>Eurotiomycetes</taxon>
        <taxon>Eurotiomycetidae</taxon>
        <taxon>Onygenales</taxon>
        <taxon>Arthrodermataceae</taxon>
        <taxon>Trichophyton</taxon>
    </lineage>
</organism>
<evidence type="ECO:0000313" key="4">
    <source>
        <dbReference type="Proteomes" id="UP000009169"/>
    </source>
</evidence>
<feature type="compositionally biased region" description="Basic residues" evidence="1">
    <location>
        <begin position="68"/>
        <end position="78"/>
    </location>
</feature>
<sequence length="100" mass="11117">MEKEASIFALALGLSWFGAAGQGGGRSPAVGRKSWSAAAVMMMMMMMMMAMMVTLARVAVRDDDDAKRKKKKKKKKRRSDGESDEANSRTRDQRLVSTKR</sequence>
<evidence type="ECO:0000313" key="3">
    <source>
        <dbReference type="EMBL" id="EGE09026.1"/>
    </source>
</evidence>
<name>F2Q4F8_TRIEC</name>
<evidence type="ECO:0000256" key="1">
    <source>
        <dbReference type="SAM" id="MobiDB-lite"/>
    </source>
</evidence>
<dbReference type="VEuPathDB" id="FungiDB:TEQG_07939"/>
<evidence type="ECO:0000256" key="2">
    <source>
        <dbReference type="SAM" id="Phobius"/>
    </source>
</evidence>
<gene>
    <name evidence="3" type="ORF">TEQG_07939</name>
</gene>
<accession>F2Q4F8</accession>
<dbReference type="AlphaFoldDB" id="F2Q4F8"/>
<dbReference type="Proteomes" id="UP000009169">
    <property type="component" value="Unassembled WGS sequence"/>
</dbReference>
<protein>
    <submittedName>
        <fullName evidence="3">Uncharacterized protein</fullName>
    </submittedName>
</protein>
<dbReference type="HOGENOM" id="CLU_2308057_0_0_1"/>
<proteinExistence type="predicted"/>
<dbReference type="EMBL" id="DS995792">
    <property type="protein sequence ID" value="EGE09026.1"/>
    <property type="molecule type" value="Genomic_DNA"/>
</dbReference>
<feature type="transmembrane region" description="Helical" evidence="2">
    <location>
        <begin position="37"/>
        <end position="60"/>
    </location>
</feature>
<keyword evidence="2" id="KW-0472">Membrane</keyword>
<keyword evidence="2" id="KW-1133">Transmembrane helix</keyword>
<keyword evidence="4" id="KW-1185">Reference proteome</keyword>
<reference evidence="4" key="1">
    <citation type="journal article" date="2012" name="MBio">
        <title>Comparative genome analysis of Trichophyton rubrum and related dermatophytes reveals candidate genes involved in infection.</title>
        <authorList>
            <person name="Martinez D.A."/>
            <person name="Oliver B.G."/>
            <person name="Graeser Y."/>
            <person name="Goldberg J.M."/>
            <person name="Li W."/>
            <person name="Martinez-Rossi N.M."/>
            <person name="Monod M."/>
            <person name="Shelest E."/>
            <person name="Barton R.C."/>
            <person name="Birch E."/>
            <person name="Brakhage A.A."/>
            <person name="Chen Z."/>
            <person name="Gurr S.J."/>
            <person name="Heiman D."/>
            <person name="Heitman J."/>
            <person name="Kosti I."/>
            <person name="Rossi A."/>
            <person name="Saif S."/>
            <person name="Samalova M."/>
            <person name="Saunders C.W."/>
            <person name="Shea T."/>
            <person name="Summerbell R.C."/>
            <person name="Xu J."/>
            <person name="Young S."/>
            <person name="Zeng Q."/>
            <person name="Birren B.W."/>
            <person name="Cuomo C.A."/>
            <person name="White T.C."/>
        </authorList>
    </citation>
    <scope>NUCLEOTIDE SEQUENCE [LARGE SCALE GENOMIC DNA]</scope>
    <source>
        <strain evidence="4">ATCC MYA-4606 / CBS 127.97</strain>
    </source>
</reference>
<feature type="region of interest" description="Disordered" evidence="1">
    <location>
        <begin position="61"/>
        <end position="100"/>
    </location>
</feature>